<dbReference type="VEuPathDB" id="TriTrypDB:BSAL_40930"/>
<keyword evidence="4 5" id="KW-0067">ATP-binding</keyword>
<evidence type="ECO:0000313" key="9">
    <source>
        <dbReference type="Proteomes" id="UP000051952"/>
    </source>
</evidence>
<dbReference type="PANTHER" id="PTHR48016">
    <property type="entry name" value="MAP KINASE KINASE KINASE SSK2-RELATED-RELATED"/>
    <property type="match status" value="1"/>
</dbReference>
<feature type="compositionally biased region" description="Low complexity" evidence="6">
    <location>
        <begin position="43"/>
        <end position="59"/>
    </location>
</feature>
<sequence>MRQQPSASTPPSGVTPSGGGTRSYANNRLHHSTAHTPVLPLHGAAPSSGGYSSSTTASPVQPTPTASPQSSVGPPLVSPPFASSSKAMMISGTPTLRTPTSSSTQPTSQQAPMRPLTRVLLQNTAASQQPAYHVDPHIGLQQPLSAPQRHRTPPPLLHNDPSKAFPLRSPPNLSHTASATSSNTTRSTPGGMMLQSPPLSSPPQVPNLQDSSALAQPPAVPPPNRATRKVTVTIREDAASGAQLQQQPVTSSLRRHGGGSGAPASASSSARPASGTWKNALNPTKRQSAPPSSSTAASAASQSTQPKSWCPPSYNLDDGSHVGMTGSGLLVGRFIIVTGGLRSVDNTPLNTVSCFDTRYGRWIPNVCNSGGGGKEGPSSAVPSPPLSQTAPQPWVLPEPLYGHCCVTHGQRSVWLVGGVSGSNLSRTIIRLTVDVHFASGTTQAATSHQSPAPFGAAGTTPPPEEIFNRGPPMSSASKAFASSHNNNATAGGNFGASSIQEDDSPTHFSVTNCRYYHLEFPVGFATCVKLHGALNPVALIMGGMSTVRDSDTGDIYPTTAVTSSGLVSTSSPATASTPSGHVSGSQATSAFGNNHASPNGAVLLPTASVPPPSDYAQRSQEARRLGITNRVFALNLDDCSMFRVAQLGDVPAPRMMGAAAPLLRRDVSGSYGSIVYYGGITAPQTGATGKTSGSTMGATTTANSSSTISTPFFSGKPKQPTKSSSTASVGGGNNGSKPVVDDSRFVFVASVLHDPKSKTFSLIWTHHKQRSKADPWPSAIAGHSLSPMPGFALLLGGCPTIPVQKTSGGDEEPDSPQTPLPCHRTLALLYDVSSGVAWTEVNPTSSVAPSSTSSSSCTAAFTMQDCNQLVYHRALVVEAPSGGDTTSSPPSSRPSTQGPTPAGSMSDAVGASLTSTVFVIGGGPSCPAGMTSSCSPARGRNTLMASFTIPHSLMQSTIPHSDSDEECQECTIHVQIEVSKHNSAGSTSTSSSSALFSKGSTATSAGGTATTTNTTNSSASHGVIDHEFTLERKHVCIDKLVQFIADKIITDNAAFRPFLSKAMILPLNPSLNQIDAVKRVIVNNLLLYSRSSDGERVPLSNDHVLDRMVRRAGLNAMPLVASLIPPIKGYRLLSKLGEGSFGKVYSAMNEDNGQFFAVKRVRFASDQREQLLREIRLLRCLDHPNIVKYLGVEVSEEKQMANIFLEYVKMEGCGDLTSLLRRLGSNPPLTIIRSHLRQVLAALVYLHSYHIVHQDIKGANVLVGVDVTKLADFGTARQLVPEDDQELSGVGDGGEDGNESEMGSVSEPASNTVSPRQQQQQSTASGVSPRRASLSSATRSNGGGPTIRNRREAREGTAVFMAPEVLIGGEHEEMTTSSDIWSVGCLLIEMTTGKLPWLSQLTGDRRDALIELRNRMMRQEKPSYPSRQDFPASGVRFLDDCLVYDPRMRKSAAQLYEHPFLTDDFDEDNSPEWSAEAPRCTSPLSGVSNLGTGFHLGGRQASDLICANSTLENCVETFEEFPPPSSTAARNENTNGQSAAPAPAVRRVVGLPSALRKK</sequence>
<feature type="compositionally biased region" description="Low complexity" evidence="6">
    <location>
        <begin position="1539"/>
        <end position="1549"/>
    </location>
</feature>
<dbReference type="InterPro" id="IPR008271">
    <property type="entry name" value="Ser/Thr_kinase_AS"/>
</dbReference>
<organism evidence="8 9">
    <name type="scientific">Bodo saltans</name>
    <name type="common">Flagellated protozoan</name>
    <dbReference type="NCBI Taxonomy" id="75058"/>
    <lineage>
        <taxon>Eukaryota</taxon>
        <taxon>Discoba</taxon>
        <taxon>Euglenozoa</taxon>
        <taxon>Kinetoplastea</taxon>
        <taxon>Metakinetoplastina</taxon>
        <taxon>Eubodonida</taxon>
        <taxon>Bodonidae</taxon>
        <taxon>Bodo</taxon>
    </lineage>
</organism>
<dbReference type="OrthoDB" id="7700243at2759"/>
<dbReference type="InterPro" id="IPR050538">
    <property type="entry name" value="MAP_kinase_kinase_kinase"/>
</dbReference>
<feature type="compositionally biased region" description="Polar residues" evidence="6">
    <location>
        <begin position="1301"/>
        <end position="1326"/>
    </location>
</feature>
<keyword evidence="3 8" id="KW-0418">Kinase</keyword>
<feature type="compositionally biased region" description="Low complexity" evidence="6">
    <location>
        <begin position="262"/>
        <end position="275"/>
    </location>
</feature>
<dbReference type="SUPFAM" id="SSF56112">
    <property type="entry name" value="Protein kinase-like (PK-like)"/>
    <property type="match status" value="1"/>
</dbReference>
<feature type="compositionally biased region" description="Low complexity" evidence="6">
    <location>
        <begin position="568"/>
        <end position="579"/>
    </location>
</feature>
<dbReference type="SMART" id="SM00220">
    <property type="entry name" value="S_TKc"/>
    <property type="match status" value="1"/>
</dbReference>
<dbReference type="InterPro" id="IPR011009">
    <property type="entry name" value="Kinase-like_dom_sf"/>
</dbReference>
<evidence type="ECO:0000256" key="3">
    <source>
        <dbReference type="ARBA" id="ARBA00022777"/>
    </source>
</evidence>
<feature type="compositionally biased region" description="Low complexity" evidence="6">
    <location>
        <begin position="287"/>
        <end position="306"/>
    </location>
</feature>
<dbReference type="InterPro" id="IPR015915">
    <property type="entry name" value="Kelch-typ_b-propeller"/>
</dbReference>
<feature type="region of interest" description="Disordered" evidence="6">
    <location>
        <begin position="687"/>
        <end position="735"/>
    </location>
</feature>
<dbReference type="PROSITE" id="PS50011">
    <property type="entry name" value="PROTEIN_KINASE_DOM"/>
    <property type="match status" value="1"/>
</dbReference>
<feature type="compositionally biased region" description="Polar residues" evidence="6">
    <location>
        <begin position="63"/>
        <end position="72"/>
    </location>
</feature>
<feature type="binding site" evidence="5">
    <location>
        <position position="1159"/>
    </location>
    <ligand>
        <name>ATP</name>
        <dbReference type="ChEBI" id="CHEBI:30616"/>
    </ligand>
</feature>
<feature type="region of interest" description="Disordered" evidence="6">
    <location>
        <begin position="370"/>
        <end position="390"/>
    </location>
</feature>
<evidence type="ECO:0000256" key="4">
    <source>
        <dbReference type="ARBA" id="ARBA00022840"/>
    </source>
</evidence>
<feature type="compositionally biased region" description="Low complexity" evidence="6">
    <location>
        <begin position="1"/>
        <end position="15"/>
    </location>
</feature>
<feature type="compositionally biased region" description="Low complexity" evidence="6">
    <location>
        <begin position="880"/>
        <end position="901"/>
    </location>
</feature>
<gene>
    <name evidence="8" type="ORF">BSAL_40930</name>
</gene>
<feature type="compositionally biased region" description="Low complexity" evidence="6">
    <location>
        <begin position="91"/>
        <end position="110"/>
    </location>
</feature>
<feature type="region of interest" description="Disordered" evidence="6">
    <location>
        <begin position="1"/>
        <end position="113"/>
    </location>
</feature>
<feature type="region of interest" description="Disordered" evidence="6">
    <location>
        <begin position="238"/>
        <end position="312"/>
    </location>
</feature>
<feature type="region of interest" description="Disordered" evidence="6">
    <location>
        <begin position="880"/>
        <end position="908"/>
    </location>
</feature>
<evidence type="ECO:0000259" key="7">
    <source>
        <dbReference type="PROSITE" id="PS50011"/>
    </source>
</evidence>
<dbReference type="InterPro" id="IPR000719">
    <property type="entry name" value="Prot_kinase_dom"/>
</dbReference>
<evidence type="ECO:0000313" key="8">
    <source>
        <dbReference type="EMBL" id="CUG93135.1"/>
    </source>
</evidence>
<feature type="region of interest" description="Disordered" evidence="6">
    <location>
        <begin position="982"/>
        <end position="1020"/>
    </location>
</feature>
<feature type="region of interest" description="Disordered" evidence="6">
    <location>
        <begin position="1519"/>
        <end position="1558"/>
    </location>
</feature>
<dbReference type="Proteomes" id="UP000051952">
    <property type="component" value="Unassembled WGS sequence"/>
</dbReference>
<feature type="compositionally biased region" description="Polar residues" evidence="6">
    <location>
        <begin position="474"/>
        <end position="484"/>
    </location>
</feature>
<evidence type="ECO:0000256" key="5">
    <source>
        <dbReference type="PROSITE-ProRule" id="PRU10141"/>
    </source>
</evidence>
<feature type="region of interest" description="Disordered" evidence="6">
    <location>
        <begin position="601"/>
        <end position="620"/>
    </location>
</feature>
<feature type="region of interest" description="Disordered" evidence="6">
    <location>
        <begin position="144"/>
        <end position="226"/>
    </location>
</feature>
<dbReference type="PANTHER" id="PTHR48016:SF56">
    <property type="entry name" value="MAPKK KINASE"/>
    <property type="match status" value="1"/>
</dbReference>
<dbReference type="PROSITE" id="PS00108">
    <property type="entry name" value="PROTEIN_KINASE_ST"/>
    <property type="match status" value="1"/>
</dbReference>
<dbReference type="Gene3D" id="1.10.510.10">
    <property type="entry name" value="Transferase(Phosphotransferase) domain 1"/>
    <property type="match status" value="2"/>
</dbReference>
<feature type="compositionally biased region" description="Polar residues" evidence="6">
    <location>
        <begin position="242"/>
        <end position="252"/>
    </location>
</feature>
<feature type="region of interest" description="Disordered" evidence="6">
    <location>
        <begin position="566"/>
        <end position="595"/>
    </location>
</feature>
<feature type="domain" description="Protein kinase" evidence="7">
    <location>
        <begin position="1130"/>
        <end position="1461"/>
    </location>
</feature>
<evidence type="ECO:0000256" key="6">
    <source>
        <dbReference type="SAM" id="MobiDB-lite"/>
    </source>
</evidence>
<feature type="compositionally biased region" description="Polar residues" evidence="6">
    <location>
        <begin position="1526"/>
        <end position="1538"/>
    </location>
</feature>
<feature type="compositionally biased region" description="Low complexity" evidence="6">
    <location>
        <begin position="687"/>
        <end position="710"/>
    </location>
</feature>
<dbReference type="PROSITE" id="PS00107">
    <property type="entry name" value="PROTEIN_KINASE_ATP"/>
    <property type="match status" value="1"/>
</dbReference>
<evidence type="ECO:0000256" key="2">
    <source>
        <dbReference type="ARBA" id="ARBA00022741"/>
    </source>
</evidence>
<dbReference type="Gene3D" id="2.120.10.80">
    <property type="entry name" value="Kelch-type beta propeller"/>
    <property type="match status" value="1"/>
</dbReference>
<proteinExistence type="predicted"/>
<dbReference type="InterPro" id="IPR017441">
    <property type="entry name" value="Protein_kinase_ATP_BS"/>
</dbReference>
<accession>A0A0S4JNK3</accession>
<feature type="region of interest" description="Disordered" evidence="6">
    <location>
        <begin position="442"/>
        <end position="484"/>
    </location>
</feature>
<feature type="compositionally biased region" description="Low complexity" evidence="6">
    <location>
        <begin position="983"/>
        <end position="1020"/>
    </location>
</feature>
<feature type="compositionally biased region" description="Polar residues" evidence="6">
    <location>
        <begin position="276"/>
        <end position="286"/>
    </location>
</feature>
<feature type="compositionally biased region" description="Polar residues" evidence="6">
    <location>
        <begin position="580"/>
        <end position="595"/>
    </location>
</feature>
<keyword evidence="1" id="KW-0808">Transferase</keyword>
<feature type="compositionally biased region" description="Low complexity" evidence="6">
    <location>
        <begin position="174"/>
        <end position="198"/>
    </location>
</feature>
<dbReference type="GO" id="GO:0004672">
    <property type="term" value="F:protein kinase activity"/>
    <property type="evidence" value="ECO:0007669"/>
    <property type="project" value="InterPro"/>
</dbReference>
<evidence type="ECO:0000256" key="1">
    <source>
        <dbReference type="ARBA" id="ARBA00022679"/>
    </source>
</evidence>
<keyword evidence="9" id="KW-1185">Reference proteome</keyword>
<dbReference type="SUPFAM" id="SSF117281">
    <property type="entry name" value="Kelch motif"/>
    <property type="match status" value="1"/>
</dbReference>
<dbReference type="EMBL" id="CYKH01002122">
    <property type="protein sequence ID" value="CUG93135.1"/>
    <property type="molecule type" value="Genomic_DNA"/>
</dbReference>
<feature type="region of interest" description="Disordered" evidence="6">
    <location>
        <begin position="1281"/>
        <end position="1355"/>
    </location>
</feature>
<dbReference type="Pfam" id="PF00069">
    <property type="entry name" value="Pkinase"/>
    <property type="match status" value="2"/>
</dbReference>
<protein>
    <submittedName>
        <fullName evidence="8">Protein kinase, putative</fullName>
    </submittedName>
</protein>
<dbReference type="GO" id="GO:0005524">
    <property type="term" value="F:ATP binding"/>
    <property type="evidence" value="ECO:0007669"/>
    <property type="project" value="UniProtKB-UniRule"/>
</dbReference>
<name>A0A0S4JNK3_BODSA</name>
<reference evidence="9" key="1">
    <citation type="submission" date="2015-09" db="EMBL/GenBank/DDBJ databases">
        <authorList>
            <consortium name="Pathogen Informatics"/>
        </authorList>
    </citation>
    <scope>NUCLEOTIDE SEQUENCE [LARGE SCALE GENOMIC DNA]</scope>
    <source>
        <strain evidence="9">Lake Konstanz</strain>
    </source>
</reference>
<keyword evidence="2 5" id="KW-0547">Nucleotide-binding</keyword>